<evidence type="ECO:0000313" key="9">
    <source>
        <dbReference type="EMBL" id="KTW25668.1"/>
    </source>
</evidence>
<evidence type="ECO:0000256" key="1">
    <source>
        <dbReference type="ARBA" id="ARBA00004395"/>
    </source>
</evidence>
<reference evidence="10" key="1">
    <citation type="journal article" date="2016" name="Nat. Commun.">
        <title>Genome analysis of three Pneumocystis species reveals adaptation mechanisms to life exclusively in mammalian hosts.</title>
        <authorList>
            <person name="Ma L."/>
            <person name="Chen Z."/>
            <person name="Huang D.W."/>
            <person name="Kutty G."/>
            <person name="Ishihara M."/>
            <person name="Wang H."/>
            <person name="Abouelleil A."/>
            <person name="Bishop L."/>
            <person name="Davey E."/>
            <person name="Deng R."/>
            <person name="Deng X."/>
            <person name="Fan L."/>
            <person name="Fantoni G."/>
            <person name="Fitzgerald M."/>
            <person name="Gogineni E."/>
            <person name="Goldberg J.M."/>
            <person name="Handley G."/>
            <person name="Hu X."/>
            <person name="Huber C."/>
            <person name="Jiao X."/>
            <person name="Jones K."/>
            <person name="Levin J.Z."/>
            <person name="Liu Y."/>
            <person name="Macdonald P."/>
            <person name="Melnikov A."/>
            <person name="Raley C."/>
            <person name="Sassi M."/>
            <person name="Sherman B.T."/>
            <person name="Song X."/>
            <person name="Sykes S."/>
            <person name="Tran B."/>
            <person name="Walsh L."/>
            <person name="Xia Y."/>
            <person name="Yang J."/>
            <person name="Young S."/>
            <person name="Zeng Q."/>
            <person name="Zheng X."/>
            <person name="Stephens R."/>
            <person name="Nusbaum C."/>
            <person name="Birren B.W."/>
            <person name="Azadi P."/>
            <person name="Lempicki R.A."/>
            <person name="Cuomo C.A."/>
            <person name="Kovacs J.A."/>
        </authorList>
    </citation>
    <scope>NUCLEOTIDE SEQUENCE [LARGE SCALE GENOMIC DNA]</scope>
    <source>
        <strain evidence="10">B80</strain>
    </source>
</reference>
<dbReference type="Pfam" id="PF04124">
    <property type="entry name" value="Dor1"/>
    <property type="match status" value="1"/>
</dbReference>
<dbReference type="GO" id="GO:0006891">
    <property type="term" value="P:intra-Golgi vesicle-mediated transport"/>
    <property type="evidence" value="ECO:0007669"/>
    <property type="project" value="TreeGrafter"/>
</dbReference>
<evidence type="ECO:0000256" key="6">
    <source>
        <dbReference type="ARBA" id="ARBA00023034"/>
    </source>
</evidence>
<evidence type="ECO:0000256" key="5">
    <source>
        <dbReference type="ARBA" id="ARBA00022927"/>
    </source>
</evidence>
<accession>A0A0W4ZB51</accession>
<dbReference type="GO" id="GO:0017119">
    <property type="term" value="C:Golgi transport complex"/>
    <property type="evidence" value="ECO:0007669"/>
    <property type="project" value="InterPro"/>
</dbReference>
<evidence type="ECO:0000256" key="8">
    <source>
        <dbReference type="ARBA" id="ARBA00031347"/>
    </source>
</evidence>
<dbReference type="PANTHER" id="PTHR21311:SF0">
    <property type="entry name" value="CONSERVED OLIGOMERIC GOLGI COMPLEX SUBUNIT 8"/>
    <property type="match status" value="1"/>
</dbReference>
<name>A0A0W4ZB51_PNEC8</name>
<dbReference type="AlphaFoldDB" id="A0A0W4ZB51"/>
<dbReference type="GO" id="GO:0000139">
    <property type="term" value="C:Golgi membrane"/>
    <property type="evidence" value="ECO:0007669"/>
    <property type="project" value="UniProtKB-SubCell"/>
</dbReference>
<dbReference type="InterPro" id="IPR016159">
    <property type="entry name" value="Cullin_repeat-like_dom_sf"/>
</dbReference>
<comment type="caution">
    <text evidence="9">The sequence shown here is derived from an EMBL/GenBank/DDBJ whole genome shotgun (WGS) entry which is preliminary data.</text>
</comment>
<dbReference type="InterPro" id="IPR007255">
    <property type="entry name" value="COG8"/>
</dbReference>
<evidence type="ECO:0000256" key="4">
    <source>
        <dbReference type="ARBA" id="ARBA00022448"/>
    </source>
</evidence>
<dbReference type="RefSeq" id="XP_018224283.1">
    <property type="nucleotide sequence ID" value="XM_018372030.1"/>
</dbReference>
<keyword evidence="4" id="KW-0813">Transport</keyword>
<keyword evidence="10" id="KW-1185">Reference proteome</keyword>
<dbReference type="Proteomes" id="UP000054454">
    <property type="component" value="Unassembled WGS sequence"/>
</dbReference>
<evidence type="ECO:0000256" key="7">
    <source>
        <dbReference type="ARBA" id="ARBA00023136"/>
    </source>
</evidence>
<dbReference type="PANTHER" id="PTHR21311">
    <property type="entry name" value="CONSERVED OLIGOMERIC GOLGI COMPLEX COMPONENT 8"/>
    <property type="match status" value="1"/>
</dbReference>
<evidence type="ECO:0000256" key="3">
    <source>
        <dbReference type="ARBA" id="ARBA00020983"/>
    </source>
</evidence>
<organism evidence="9 10">
    <name type="scientific">Pneumocystis carinii (strain B80)</name>
    <name type="common">Rat pneumocystis pneumonia agent</name>
    <name type="synonym">Pneumocystis carinii f. sp. carinii</name>
    <dbReference type="NCBI Taxonomy" id="1408658"/>
    <lineage>
        <taxon>Eukaryota</taxon>
        <taxon>Fungi</taxon>
        <taxon>Dikarya</taxon>
        <taxon>Ascomycota</taxon>
        <taxon>Taphrinomycotina</taxon>
        <taxon>Pneumocystomycetes</taxon>
        <taxon>Pneumocystaceae</taxon>
        <taxon>Pneumocystis</taxon>
    </lineage>
</organism>
<comment type="subcellular location">
    <subcellularLocation>
        <location evidence="1">Golgi apparatus membrane</location>
        <topology evidence="1">Peripheral membrane protein</topology>
    </subcellularLocation>
</comment>
<comment type="similarity">
    <text evidence="2">Belongs to the COG8 family.</text>
</comment>
<dbReference type="GO" id="GO:0015031">
    <property type="term" value="P:protein transport"/>
    <property type="evidence" value="ECO:0007669"/>
    <property type="project" value="UniProtKB-KW"/>
</dbReference>
<dbReference type="EMBL" id="LFVZ01000017">
    <property type="protein sequence ID" value="KTW25668.1"/>
    <property type="molecule type" value="Genomic_DNA"/>
</dbReference>
<protein>
    <recommendedName>
        <fullName evidence="3">Conserved oligomeric Golgi complex subunit 8</fullName>
    </recommendedName>
    <alternativeName>
        <fullName evidence="8">Component of oligomeric Golgi complex 8</fullName>
    </alternativeName>
</protein>
<evidence type="ECO:0000256" key="2">
    <source>
        <dbReference type="ARBA" id="ARBA00006419"/>
    </source>
</evidence>
<keyword evidence="5" id="KW-0653">Protein transport</keyword>
<dbReference type="VEuPathDB" id="FungiDB:T552_03528"/>
<dbReference type="SUPFAM" id="SSF74788">
    <property type="entry name" value="Cullin repeat-like"/>
    <property type="match status" value="1"/>
</dbReference>
<gene>
    <name evidence="9" type="ORF">T552_03528</name>
</gene>
<keyword evidence="7" id="KW-0472">Membrane</keyword>
<evidence type="ECO:0000313" key="10">
    <source>
        <dbReference type="Proteomes" id="UP000054454"/>
    </source>
</evidence>
<proteinExistence type="inferred from homology"/>
<keyword evidence="6" id="KW-0333">Golgi apparatus</keyword>
<dbReference type="OrthoDB" id="1661054at2759"/>
<dbReference type="GeneID" id="28938233"/>
<sequence>MSKNIADINHSENSHYSLFQPLLALLNPNYSSFQYQNDPSIVSYISELIESSIYELSEKQNELNIKDKKTTYDLVEIIKKEYDHLITILNYKNEFTGSFNILEESVNKIQTTITSINERILNFGLLKDGINGINGILKEFLLLHEYEEYILNLFEIPSLIEICIRNNNYSEALQLISYGKKLGDEYSQVDMIQDLVKKVNYMSEYLQKQLLLLLKGTIKLTEAIKVIEYLRRTNEFLEIELCYIFLLSRWDYIEGLISDLNSSNKQDNPEKYLKEYIGIFREHSFNIFSYYTLIFLREESVLYVFSENSENNISVKNDDNLNGKISRRRLLSNFALHMVSEIKNTLAIYIPYIYDNKVKASILNRILYCGQSLGRIGVDFSLALVDIFGDEWVDLIKDHENMMKKLETSTEI</sequence>